<dbReference type="EMBL" id="LHXP01000022">
    <property type="protein sequence ID" value="KXA93315.1"/>
    <property type="molecule type" value="Genomic_DNA"/>
</dbReference>
<protein>
    <submittedName>
        <fullName evidence="1">Uncharacterized protein</fullName>
    </submittedName>
</protein>
<proteinExistence type="predicted"/>
<dbReference type="InterPro" id="IPR005358">
    <property type="entry name" value="Puta_zinc/iron-chelating_dom"/>
</dbReference>
<evidence type="ECO:0000313" key="1">
    <source>
        <dbReference type="EMBL" id="KXA93315.1"/>
    </source>
</evidence>
<gene>
    <name evidence="1" type="ORF">AKJ66_02335</name>
</gene>
<dbReference type="Pfam" id="PF03692">
    <property type="entry name" value="CxxCxxCC"/>
    <property type="match status" value="1"/>
</dbReference>
<reference evidence="1 2" key="1">
    <citation type="journal article" date="2016" name="Sci. Rep.">
        <title>Metabolic traits of an uncultured archaeal lineage -MSBL1- from brine pools of the Red Sea.</title>
        <authorList>
            <person name="Mwirichia R."/>
            <person name="Alam I."/>
            <person name="Rashid M."/>
            <person name="Vinu M."/>
            <person name="Ba-Alawi W."/>
            <person name="Anthony Kamau A."/>
            <person name="Kamanda Ngugi D."/>
            <person name="Goker M."/>
            <person name="Klenk H.P."/>
            <person name="Bajic V."/>
            <person name="Stingl U."/>
        </authorList>
    </citation>
    <scope>NUCLEOTIDE SEQUENCE [LARGE SCALE GENOMIC DNA]</scope>
    <source>
        <strain evidence="1">SCGC-AAA259E22</strain>
    </source>
</reference>
<comment type="caution">
    <text evidence="1">The sequence shown here is derived from an EMBL/GenBank/DDBJ whole genome shotgun (WGS) entry which is preliminary data.</text>
</comment>
<accession>A0A133UGH3</accession>
<name>A0A133UGH3_9EURY</name>
<sequence length="94" mass="10748">MPSEIEDLPGRVKDKLRRKSSGPFEVIAPEPLREGENHTCCFFDKGSALHCSIHEHRPMKCRLYPFLPLVVGGRIEIFAEPLLDIWSSSDEKKE</sequence>
<dbReference type="AlphaFoldDB" id="A0A133UGH3"/>
<evidence type="ECO:0000313" key="2">
    <source>
        <dbReference type="Proteomes" id="UP000070657"/>
    </source>
</evidence>
<dbReference type="Proteomes" id="UP000070657">
    <property type="component" value="Unassembled WGS sequence"/>
</dbReference>
<keyword evidence="2" id="KW-1185">Reference proteome</keyword>
<organism evidence="1 2">
    <name type="scientific">candidate division MSBL1 archaeon SCGC-AAA259E22</name>
    <dbReference type="NCBI Taxonomy" id="1698265"/>
    <lineage>
        <taxon>Archaea</taxon>
        <taxon>Methanobacteriati</taxon>
        <taxon>Methanobacteriota</taxon>
        <taxon>candidate division MSBL1</taxon>
    </lineage>
</organism>